<evidence type="ECO:0000256" key="1">
    <source>
        <dbReference type="ARBA" id="ARBA00022722"/>
    </source>
</evidence>
<protein>
    <recommendedName>
        <fullName evidence="5">Exonuclease domain-containing protein</fullName>
    </recommendedName>
</protein>
<dbReference type="PANTHER" id="PTHR12801">
    <property type="entry name" value="RNA EXONUCLEASE REXO1 / RECO3 FAMILY MEMBER-RELATED"/>
    <property type="match status" value="1"/>
</dbReference>
<dbReference type="InterPro" id="IPR012337">
    <property type="entry name" value="RNaseH-like_sf"/>
</dbReference>
<evidence type="ECO:0000256" key="2">
    <source>
        <dbReference type="ARBA" id="ARBA00022801"/>
    </source>
</evidence>
<dbReference type="AlphaFoldDB" id="A0A1X7SMH1"/>
<dbReference type="InParanoid" id="A0A1X7SMH1"/>
<evidence type="ECO:0000313" key="3">
    <source>
        <dbReference type="EnsemblMetazoa" id="Aqu2.1.03275_001"/>
    </source>
</evidence>
<dbReference type="PANTHER" id="PTHR12801:SF82">
    <property type="entry name" value="RNA EXONUCLEASE 5"/>
    <property type="match status" value="1"/>
</dbReference>
<organism evidence="3">
    <name type="scientific">Amphimedon queenslandica</name>
    <name type="common">Sponge</name>
    <dbReference type="NCBI Taxonomy" id="400682"/>
    <lineage>
        <taxon>Eukaryota</taxon>
        <taxon>Metazoa</taxon>
        <taxon>Porifera</taxon>
        <taxon>Demospongiae</taxon>
        <taxon>Heteroscleromorpha</taxon>
        <taxon>Haplosclerida</taxon>
        <taxon>Niphatidae</taxon>
        <taxon>Amphimedon</taxon>
    </lineage>
</organism>
<keyword evidence="2" id="KW-0378">Hydrolase</keyword>
<evidence type="ECO:0000313" key="4">
    <source>
        <dbReference type="Proteomes" id="UP000007879"/>
    </source>
</evidence>
<dbReference type="SUPFAM" id="SSF53098">
    <property type="entry name" value="Ribonuclease H-like"/>
    <property type="match status" value="1"/>
</dbReference>
<dbReference type="GO" id="GO:0004527">
    <property type="term" value="F:exonuclease activity"/>
    <property type="evidence" value="ECO:0007669"/>
    <property type="project" value="InterPro"/>
</dbReference>
<dbReference type="Proteomes" id="UP000007879">
    <property type="component" value="Unassembled WGS sequence"/>
</dbReference>
<reference evidence="3" key="2">
    <citation type="submission" date="2017-05" db="UniProtKB">
        <authorList>
            <consortium name="EnsemblMetazoa"/>
        </authorList>
    </citation>
    <scope>IDENTIFICATION</scope>
</reference>
<dbReference type="GO" id="GO:0005634">
    <property type="term" value="C:nucleus"/>
    <property type="evidence" value="ECO:0007669"/>
    <property type="project" value="TreeGrafter"/>
</dbReference>
<dbReference type="GO" id="GO:0003676">
    <property type="term" value="F:nucleic acid binding"/>
    <property type="evidence" value="ECO:0007669"/>
    <property type="project" value="InterPro"/>
</dbReference>
<proteinExistence type="predicted"/>
<gene>
    <name evidence="3" type="primary">100631932</name>
</gene>
<dbReference type="InterPro" id="IPR036397">
    <property type="entry name" value="RNaseH_sf"/>
</dbReference>
<dbReference type="EnsemblMetazoa" id="XM_003391837.3">
    <property type="protein sequence ID" value="XP_003391885.2"/>
    <property type="gene ID" value="LOC100631932"/>
</dbReference>
<name>A0A1X7SMH1_AMPQE</name>
<evidence type="ECO:0008006" key="5">
    <source>
        <dbReference type="Google" id="ProtNLM"/>
    </source>
</evidence>
<dbReference type="EnsemblMetazoa" id="Aqu2.1.03275_001">
    <property type="protein sequence ID" value="Aqu2.1.03275_001"/>
    <property type="gene ID" value="Aqu2.1.03275"/>
</dbReference>
<reference evidence="4" key="1">
    <citation type="journal article" date="2010" name="Nature">
        <title>The Amphimedon queenslandica genome and the evolution of animal complexity.</title>
        <authorList>
            <person name="Srivastava M."/>
            <person name="Simakov O."/>
            <person name="Chapman J."/>
            <person name="Fahey B."/>
            <person name="Gauthier M.E."/>
            <person name="Mitros T."/>
            <person name="Richards G.S."/>
            <person name="Conaco C."/>
            <person name="Dacre M."/>
            <person name="Hellsten U."/>
            <person name="Larroux C."/>
            <person name="Putnam N.H."/>
            <person name="Stanke M."/>
            <person name="Adamska M."/>
            <person name="Darling A."/>
            <person name="Degnan S.M."/>
            <person name="Oakley T.H."/>
            <person name="Plachetzki D.C."/>
            <person name="Zhai Y."/>
            <person name="Adamski M."/>
            <person name="Calcino A."/>
            <person name="Cummins S.F."/>
            <person name="Goodstein D.M."/>
            <person name="Harris C."/>
            <person name="Jackson D.J."/>
            <person name="Leys S.P."/>
            <person name="Shu S."/>
            <person name="Woodcroft B.J."/>
            <person name="Vervoort M."/>
            <person name="Kosik K.S."/>
            <person name="Manning G."/>
            <person name="Degnan B.M."/>
            <person name="Rokhsar D.S."/>
        </authorList>
    </citation>
    <scope>NUCLEOTIDE SEQUENCE [LARGE SCALE GENOMIC DNA]</scope>
</reference>
<sequence length="261" mass="29008">MLQDVTVRLCDVQDKLKQLLPPNAILVGHSLENDLLALKMYHPFVIDTAMLFAPLATPRSKPGLRLVAKRLLKKSIQTKEAAGHDPTEDAMTCMELVKKKLQEGADCVIEWKEFKLWLPMHLAANGVSHCVIDKQSMASLYTGRVESSYQAVTSDQEAVDKVLECAPKNTFIFTQLHSMEVLKKRTTGYTEDEFKSTLSELDKLCCDIVSSSPPDSIIMIVCGSGHIGEVRELQKDSSTSLEVLKSAVMKAREGRVFALLK</sequence>
<dbReference type="Gene3D" id="3.30.420.10">
    <property type="entry name" value="Ribonuclease H-like superfamily/Ribonuclease H"/>
    <property type="match status" value="1"/>
</dbReference>
<dbReference type="KEGG" id="aqu:100631932"/>
<accession>A0A1X7SMH1</accession>
<keyword evidence="1" id="KW-0540">Nuclease</keyword>
<keyword evidence="4" id="KW-1185">Reference proteome</keyword>
<dbReference type="OrthoDB" id="206335at2759"/>
<dbReference type="eggNOG" id="KOG2248">
    <property type="taxonomic scope" value="Eukaryota"/>
</dbReference>
<dbReference type="InterPro" id="IPR047021">
    <property type="entry name" value="REXO1/3/4-like"/>
</dbReference>
<dbReference type="STRING" id="400682.A0A1X7SMH1"/>